<organism evidence="3 4">
    <name type="scientific">Actinoplanes lutulentus</name>
    <dbReference type="NCBI Taxonomy" id="1287878"/>
    <lineage>
        <taxon>Bacteria</taxon>
        <taxon>Bacillati</taxon>
        <taxon>Actinomycetota</taxon>
        <taxon>Actinomycetes</taxon>
        <taxon>Micromonosporales</taxon>
        <taxon>Micromonosporaceae</taxon>
        <taxon>Actinoplanes</taxon>
    </lineage>
</organism>
<dbReference type="Proteomes" id="UP000249341">
    <property type="component" value="Unassembled WGS sequence"/>
</dbReference>
<name>A0A327ZA53_9ACTN</name>
<protein>
    <submittedName>
        <fullName evidence="3">BON domain-containing protein</fullName>
    </submittedName>
</protein>
<proteinExistence type="predicted"/>
<keyword evidence="4" id="KW-1185">Reference proteome</keyword>
<reference evidence="3 4" key="1">
    <citation type="submission" date="2018-06" db="EMBL/GenBank/DDBJ databases">
        <title>Genomic Encyclopedia of Type Strains, Phase III (KMG-III): the genomes of soil and plant-associated and newly described type strains.</title>
        <authorList>
            <person name="Whitman W."/>
        </authorList>
    </citation>
    <scope>NUCLEOTIDE SEQUENCE [LARGE SCALE GENOMIC DNA]</scope>
    <source>
        <strain evidence="3 4">CGMCC 4.7090</strain>
    </source>
</reference>
<evidence type="ECO:0000256" key="1">
    <source>
        <dbReference type="SAM" id="Phobius"/>
    </source>
</evidence>
<evidence type="ECO:0000313" key="4">
    <source>
        <dbReference type="Proteomes" id="UP000249341"/>
    </source>
</evidence>
<dbReference type="Pfam" id="PF04972">
    <property type="entry name" value="BON"/>
    <property type="match status" value="1"/>
</dbReference>
<dbReference type="EMBL" id="QLMJ01000009">
    <property type="protein sequence ID" value="RAK35574.1"/>
    <property type="molecule type" value="Genomic_DNA"/>
</dbReference>
<dbReference type="InterPro" id="IPR007055">
    <property type="entry name" value="BON_dom"/>
</dbReference>
<gene>
    <name evidence="3" type="ORF">B0I29_10947</name>
</gene>
<feature type="transmembrane region" description="Helical" evidence="1">
    <location>
        <begin position="170"/>
        <end position="190"/>
    </location>
</feature>
<dbReference type="RefSeq" id="WP_111650602.1">
    <property type="nucleotide sequence ID" value="NZ_JACHWI010000006.1"/>
</dbReference>
<dbReference type="OrthoDB" id="3403070at2"/>
<keyword evidence="1" id="KW-0472">Membrane</keyword>
<feature type="transmembrane region" description="Helical" evidence="1">
    <location>
        <begin position="146"/>
        <end position="164"/>
    </location>
</feature>
<feature type="domain" description="BON" evidence="2">
    <location>
        <begin position="8"/>
        <end position="76"/>
    </location>
</feature>
<keyword evidence="1" id="KW-1133">Transmembrane helix</keyword>
<keyword evidence="1" id="KW-0812">Transmembrane</keyword>
<accession>A0A327ZA53</accession>
<comment type="caution">
    <text evidence="3">The sequence shown here is derived from an EMBL/GenBank/DDBJ whole genome shotgun (WGS) entry which is preliminary data.</text>
</comment>
<dbReference type="AlphaFoldDB" id="A0A327ZA53"/>
<evidence type="ECO:0000259" key="2">
    <source>
        <dbReference type="PROSITE" id="PS50914"/>
    </source>
</evidence>
<evidence type="ECO:0000313" key="3">
    <source>
        <dbReference type="EMBL" id="RAK35574.1"/>
    </source>
</evidence>
<dbReference type="Gene3D" id="3.30.1340.30">
    <property type="match status" value="1"/>
</dbReference>
<dbReference type="PROSITE" id="PS50914">
    <property type="entry name" value="BON"/>
    <property type="match status" value="1"/>
</dbReference>
<sequence length="197" mass="21273">MLHLPRDHDAQLTHKVATRILHEPRLLDERITVQVQNSVVDLAGTVGSLYARLTAADIARSTPGVADVCNRLELARVADVTLDPDVSLDPDVKLDPDIKLDPDMRPPGTRALDMQAPGTRAPDSFDEIIARWDDEPPKSASPAQTFRVGAGVTAGVAVMLWLVVVPEFGLAGLFIVLPFVFVALALARLARSVDTTD</sequence>